<dbReference type="EMBL" id="FXAH01000006">
    <property type="protein sequence ID" value="SMF37133.1"/>
    <property type="molecule type" value="Genomic_DNA"/>
</dbReference>
<feature type="domain" description="BPL/LPL catalytic" evidence="7">
    <location>
        <begin position="38"/>
        <end position="235"/>
    </location>
</feature>
<sequence length="310" mass="32239">MTDPTPLDSPHTQASNWEIDRARALGHVQPPLAADALDIAAQTGSTNTDLMQRLKSLPRDQAVPGFFAVRAAYRQTAGRGRQGRRWHATPGHALMFSVATIVPRPLAGLAGLSLAAGTVLAEALRQLPGLDARQASRIGLKWPNDVLLDEGKLAGILVETAWSTPVATATVIGIGINVRPDEALAAELAAASTDAPEQAPPKTAAALSQLLPDANLTDTLAAVLPALRAMLDRFGAEGFAPFAQRWAALHAYAGREVALIEQGRVVAHGIALGVDAMGQLLLDTGRGVEVIATGDVSLRLASAPCAPSSP</sequence>
<dbReference type="GO" id="GO:0005737">
    <property type="term" value="C:cytoplasm"/>
    <property type="evidence" value="ECO:0007669"/>
    <property type="project" value="TreeGrafter"/>
</dbReference>
<dbReference type="InterPro" id="IPR004143">
    <property type="entry name" value="BPL_LPL_catalytic"/>
</dbReference>
<evidence type="ECO:0000256" key="4">
    <source>
        <dbReference type="ARBA" id="ARBA00023267"/>
    </source>
</evidence>
<evidence type="ECO:0000313" key="8">
    <source>
        <dbReference type="EMBL" id="SMF37133.1"/>
    </source>
</evidence>
<dbReference type="EC" id="6.3.4.15" evidence="5"/>
<name>A0A1X7END5_TRICW</name>
<dbReference type="InterPro" id="IPR045864">
    <property type="entry name" value="aa-tRNA-synth_II/BPL/LPL"/>
</dbReference>
<dbReference type="InterPro" id="IPR004408">
    <property type="entry name" value="Biotin_CoA_COase_ligase"/>
</dbReference>
<protein>
    <recommendedName>
        <fullName evidence="5">biotin--[biotin carboxyl-carrier protein] ligase</fullName>
        <ecNumber evidence="5">6.3.4.15</ecNumber>
    </recommendedName>
</protein>
<evidence type="ECO:0000256" key="3">
    <source>
        <dbReference type="ARBA" id="ARBA00022840"/>
    </source>
</evidence>
<dbReference type="PROSITE" id="PS51733">
    <property type="entry name" value="BPL_LPL_CATALYTIC"/>
    <property type="match status" value="1"/>
</dbReference>
<evidence type="ECO:0000313" key="9">
    <source>
        <dbReference type="Proteomes" id="UP000192911"/>
    </source>
</evidence>
<evidence type="ECO:0000256" key="1">
    <source>
        <dbReference type="ARBA" id="ARBA00022598"/>
    </source>
</evidence>
<dbReference type="NCBIfam" id="TIGR00121">
    <property type="entry name" value="birA_ligase"/>
    <property type="match status" value="1"/>
</dbReference>
<dbReference type="InterPro" id="IPR008988">
    <property type="entry name" value="Transcriptional_repressor_C"/>
</dbReference>
<accession>A0A1X7END5</accession>
<reference evidence="9" key="1">
    <citation type="submission" date="2017-04" db="EMBL/GenBank/DDBJ databases">
        <authorList>
            <person name="Varghese N."/>
            <person name="Submissions S."/>
        </authorList>
    </citation>
    <scope>NUCLEOTIDE SEQUENCE [LARGE SCALE GENOMIC DNA]</scope>
    <source>
        <strain evidence="9">Ballard 720</strain>
    </source>
</reference>
<keyword evidence="4" id="KW-0092">Biotin</keyword>
<organism evidence="8 9">
    <name type="scientific">Trinickia caryophylli</name>
    <name type="common">Paraburkholderia caryophylli</name>
    <dbReference type="NCBI Taxonomy" id="28094"/>
    <lineage>
        <taxon>Bacteria</taxon>
        <taxon>Pseudomonadati</taxon>
        <taxon>Pseudomonadota</taxon>
        <taxon>Betaproteobacteria</taxon>
        <taxon>Burkholderiales</taxon>
        <taxon>Burkholderiaceae</taxon>
        <taxon>Trinickia</taxon>
    </lineage>
</organism>
<dbReference type="GO" id="GO:0005524">
    <property type="term" value="F:ATP binding"/>
    <property type="evidence" value="ECO:0007669"/>
    <property type="project" value="UniProtKB-KW"/>
</dbReference>
<keyword evidence="3" id="KW-0067">ATP-binding</keyword>
<proteinExistence type="predicted"/>
<dbReference type="STRING" id="28094.SAMN06295900_10673"/>
<dbReference type="GeneID" id="95550454"/>
<dbReference type="Proteomes" id="UP000192911">
    <property type="component" value="Unassembled WGS sequence"/>
</dbReference>
<dbReference type="Gene3D" id="3.30.930.10">
    <property type="entry name" value="Bira Bifunctional Protein, Domain 2"/>
    <property type="match status" value="1"/>
</dbReference>
<evidence type="ECO:0000256" key="5">
    <source>
        <dbReference type="ARBA" id="ARBA00024227"/>
    </source>
</evidence>
<evidence type="ECO:0000256" key="2">
    <source>
        <dbReference type="ARBA" id="ARBA00022741"/>
    </source>
</evidence>
<evidence type="ECO:0000259" key="7">
    <source>
        <dbReference type="PROSITE" id="PS51733"/>
    </source>
</evidence>
<dbReference type="Pfam" id="PF03099">
    <property type="entry name" value="BPL_LplA_LipB"/>
    <property type="match status" value="1"/>
</dbReference>
<evidence type="ECO:0000256" key="6">
    <source>
        <dbReference type="ARBA" id="ARBA00047846"/>
    </source>
</evidence>
<dbReference type="CDD" id="cd16442">
    <property type="entry name" value="BPL"/>
    <property type="match status" value="1"/>
</dbReference>
<gene>
    <name evidence="8" type="ORF">SAMN06295900_10673</name>
</gene>
<dbReference type="SUPFAM" id="SSF50037">
    <property type="entry name" value="C-terminal domain of transcriptional repressors"/>
    <property type="match status" value="1"/>
</dbReference>
<dbReference type="InterPro" id="IPR003142">
    <property type="entry name" value="BPL_C"/>
</dbReference>
<keyword evidence="9" id="KW-1185">Reference proteome</keyword>
<dbReference type="SUPFAM" id="SSF55681">
    <property type="entry name" value="Class II aaRS and biotin synthetases"/>
    <property type="match status" value="1"/>
</dbReference>
<keyword evidence="1 8" id="KW-0436">Ligase</keyword>
<dbReference type="PANTHER" id="PTHR12835:SF5">
    <property type="entry name" value="BIOTIN--PROTEIN LIGASE"/>
    <property type="match status" value="1"/>
</dbReference>
<dbReference type="Pfam" id="PF02237">
    <property type="entry name" value="BPL_C"/>
    <property type="match status" value="1"/>
</dbReference>
<keyword evidence="2" id="KW-0547">Nucleotide-binding</keyword>
<dbReference type="PANTHER" id="PTHR12835">
    <property type="entry name" value="BIOTIN PROTEIN LIGASE"/>
    <property type="match status" value="1"/>
</dbReference>
<comment type="catalytic activity">
    <reaction evidence="6">
        <text>biotin + L-lysyl-[protein] + ATP = N(6)-biotinyl-L-lysyl-[protein] + AMP + diphosphate + H(+)</text>
        <dbReference type="Rhea" id="RHEA:11756"/>
        <dbReference type="Rhea" id="RHEA-COMP:9752"/>
        <dbReference type="Rhea" id="RHEA-COMP:10505"/>
        <dbReference type="ChEBI" id="CHEBI:15378"/>
        <dbReference type="ChEBI" id="CHEBI:29969"/>
        <dbReference type="ChEBI" id="CHEBI:30616"/>
        <dbReference type="ChEBI" id="CHEBI:33019"/>
        <dbReference type="ChEBI" id="CHEBI:57586"/>
        <dbReference type="ChEBI" id="CHEBI:83144"/>
        <dbReference type="ChEBI" id="CHEBI:456215"/>
        <dbReference type="EC" id="6.3.4.15"/>
    </reaction>
</comment>
<dbReference type="AlphaFoldDB" id="A0A1X7END5"/>
<dbReference type="GO" id="GO:0004077">
    <property type="term" value="F:biotin--[biotin carboxyl-carrier protein] ligase activity"/>
    <property type="evidence" value="ECO:0007669"/>
    <property type="project" value="UniProtKB-EC"/>
</dbReference>
<dbReference type="Gene3D" id="2.30.30.100">
    <property type="match status" value="1"/>
</dbReference>
<dbReference type="OrthoDB" id="9807064at2"/>
<dbReference type="RefSeq" id="WP_085227773.1">
    <property type="nucleotide sequence ID" value="NZ_BSQD01000006.1"/>
</dbReference>
<dbReference type="NCBIfam" id="NF005405">
    <property type="entry name" value="PRK06955.1"/>
    <property type="match status" value="1"/>
</dbReference>